<dbReference type="InterPro" id="IPR012466">
    <property type="entry name" value="NECAP_PHear"/>
</dbReference>
<name>A0A6A6YX00_9PEZI</name>
<evidence type="ECO:0000256" key="1">
    <source>
        <dbReference type="SAM" id="MobiDB-lite"/>
    </source>
</evidence>
<dbReference type="PANTHER" id="PTHR12847:SF9">
    <property type="entry name" value="NECAP-LIKE PROTEIN CG9132"/>
    <property type="match status" value="1"/>
</dbReference>
<feature type="compositionally biased region" description="Basic and acidic residues" evidence="1">
    <location>
        <begin position="176"/>
        <end position="194"/>
    </location>
</feature>
<protein>
    <submittedName>
        <fullName evidence="3 5">Adaptin ear-binding coat-associated protein 1 NECAP-1</fullName>
    </submittedName>
</protein>
<dbReference type="SUPFAM" id="SSF50729">
    <property type="entry name" value="PH domain-like"/>
    <property type="match status" value="1"/>
</dbReference>
<dbReference type="EMBL" id="MU003696">
    <property type="protein sequence ID" value="KAF2813049.1"/>
    <property type="molecule type" value="Genomic_DNA"/>
</dbReference>
<evidence type="ECO:0000313" key="4">
    <source>
        <dbReference type="Proteomes" id="UP000504636"/>
    </source>
</evidence>
<feature type="compositionally biased region" description="Gly residues" evidence="1">
    <location>
        <begin position="207"/>
        <end position="220"/>
    </location>
</feature>
<feature type="compositionally biased region" description="Gly residues" evidence="1">
    <location>
        <begin position="240"/>
        <end position="254"/>
    </location>
</feature>
<dbReference type="FunFam" id="2.30.29.30:FF:000465">
    <property type="entry name" value="Adaptin ear-binding coat-associated protein 2"/>
    <property type="match status" value="1"/>
</dbReference>
<reference evidence="5" key="3">
    <citation type="submission" date="2025-04" db="UniProtKB">
        <authorList>
            <consortium name="RefSeq"/>
        </authorList>
    </citation>
    <scope>IDENTIFICATION</scope>
    <source>
        <strain evidence="5">CBS 304.34</strain>
    </source>
</reference>
<dbReference type="RefSeq" id="XP_033580013.1">
    <property type="nucleotide sequence ID" value="XM_033724223.1"/>
</dbReference>
<evidence type="ECO:0000313" key="5">
    <source>
        <dbReference type="RefSeq" id="XP_033580013.1"/>
    </source>
</evidence>
<dbReference type="PANTHER" id="PTHR12847">
    <property type="entry name" value="ATP-BINDING CASSETTE ABC TRANSPORTER-RELATED"/>
    <property type="match status" value="1"/>
</dbReference>
<organism evidence="3">
    <name type="scientific">Mytilinidion resinicola</name>
    <dbReference type="NCBI Taxonomy" id="574789"/>
    <lineage>
        <taxon>Eukaryota</taxon>
        <taxon>Fungi</taxon>
        <taxon>Dikarya</taxon>
        <taxon>Ascomycota</taxon>
        <taxon>Pezizomycotina</taxon>
        <taxon>Dothideomycetes</taxon>
        <taxon>Pleosporomycetidae</taxon>
        <taxon>Mytilinidiales</taxon>
        <taxon>Mytilinidiaceae</taxon>
        <taxon>Mytilinidion</taxon>
    </lineage>
</organism>
<gene>
    <name evidence="3 5" type="ORF">BDZ99DRAFT_507163</name>
</gene>
<dbReference type="GeneID" id="54465116"/>
<keyword evidence="4" id="KW-1185">Reference proteome</keyword>
<feature type="domain" description="NECAP PHear" evidence="2">
    <location>
        <begin position="16"/>
        <end position="201"/>
    </location>
</feature>
<feature type="region of interest" description="Disordered" evidence="1">
    <location>
        <begin position="159"/>
        <end position="295"/>
    </location>
</feature>
<dbReference type="InterPro" id="IPR011993">
    <property type="entry name" value="PH-like_dom_sf"/>
</dbReference>
<dbReference type="GO" id="GO:0006897">
    <property type="term" value="P:endocytosis"/>
    <property type="evidence" value="ECO:0007669"/>
    <property type="project" value="InterPro"/>
</dbReference>
<proteinExistence type="predicted"/>
<dbReference type="GO" id="GO:0030125">
    <property type="term" value="C:clathrin vesicle coat"/>
    <property type="evidence" value="ECO:0007669"/>
    <property type="project" value="TreeGrafter"/>
</dbReference>
<dbReference type="Pfam" id="PF07933">
    <property type="entry name" value="DUF1681"/>
    <property type="match status" value="1"/>
</dbReference>
<evidence type="ECO:0000313" key="3">
    <source>
        <dbReference type="EMBL" id="KAF2813049.1"/>
    </source>
</evidence>
<dbReference type="Gene3D" id="2.30.29.30">
    <property type="entry name" value="Pleckstrin-homology domain (PH domain)/Phosphotyrosine-binding domain (PTB)"/>
    <property type="match status" value="1"/>
</dbReference>
<sequence length="295" mass="30688">MNTDPTTNTPLPADAIQRILFIAPKVHVYNIPPLTSTTGYKAAAWTENNNARQIFTARLRILEIAIPLPSASPATAEPQEKVTTTLLLEDPATGALFAACPYTSPATVSQAIDSSRFFALVVVGDGGRKATLGIGFEERSEAFDFSISLQDARRVLGMENPGAAATPGGKGGKKGRKEEGGEGEKRDFSLKEGETITVNIGGRGRRAGGGGSGTGAGSEQGGEEREKEALFSIKPPPGSGSAGGLGGGGGGGGMPFLPPPPSAREVKEERRRSRQAAEMTPKDLGFDDGEFGEFQ</sequence>
<dbReference type="Proteomes" id="UP000504636">
    <property type="component" value="Unplaced"/>
</dbReference>
<dbReference type="CDD" id="cd13228">
    <property type="entry name" value="PHear_NECAP"/>
    <property type="match status" value="1"/>
</dbReference>
<dbReference type="OrthoDB" id="10265489at2759"/>
<reference evidence="3 5" key="1">
    <citation type="journal article" date="2020" name="Stud. Mycol.">
        <title>101 Dothideomycetes genomes: a test case for predicting lifestyles and emergence of pathogens.</title>
        <authorList>
            <person name="Haridas S."/>
            <person name="Albert R."/>
            <person name="Binder M."/>
            <person name="Bloem J."/>
            <person name="Labutti K."/>
            <person name="Salamov A."/>
            <person name="Andreopoulos B."/>
            <person name="Baker S."/>
            <person name="Barry K."/>
            <person name="Bills G."/>
            <person name="Bluhm B."/>
            <person name="Cannon C."/>
            <person name="Castanera R."/>
            <person name="Culley D."/>
            <person name="Daum C."/>
            <person name="Ezra D."/>
            <person name="Gonzalez J."/>
            <person name="Henrissat B."/>
            <person name="Kuo A."/>
            <person name="Liang C."/>
            <person name="Lipzen A."/>
            <person name="Lutzoni F."/>
            <person name="Magnuson J."/>
            <person name="Mondo S."/>
            <person name="Nolan M."/>
            <person name="Ohm R."/>
            <person name="Pangilinan J."/>
            <person name="Park H.-J."/>
            <person name="Ramirez L."/>
            <person name="Alfaro M."/>
            <person name="Sun H."/>
            <person name="Tritt A."/>
            <person name="Yoshinaga Y."/>
            <person name="Zwiers L.-H."/>
            <person name="Turgeon B."/>
            <person name="Goodwin S."/>
            <person name="Spatafora J."/>
            <person name="Crous P."/>
            <person name="Grigoriev I."/>
        </authorList>
    </citation>
    <scope>NUCLEOTIDE SEQUENCE</scope>
    <source>
        <strain evidence="3 5">CBS 304.34</strain>
    </source>
</reference>
<reference evidence="5" key="2">
    <citation type="submission" date="2020-04" db="EMBL/GenBank/DDBJ databases">
        <authorList>
            <consortium name="NCBI Genome Project"/>
        </authorList>
    </citation>
    <scope>NUCLEOTIDE SEQUENCE</scope>
    <source>
        <strain evidence="5">CBS 304.34</strain>
    </source>
</reference>
<accession>A0A6A6YX00</accession>
<dbReference type="AlphaFoldDB" id="A0A6A6YX00"/>
<feature type="compositionally biased region" description="Acidic residues" evidence="1">
    <location>
        <begin position="286"/>
        <end position="295"/>
    </location>
</feature>
<evidence type="ECO:0000259" key="2">
    <source>
        <dbReference type="Pfam" id="PF07933"/>
    </source>
</evidence>